<dbReference type="EnsemblPlants" id="ONIVA05G11460.1">
    <property type="protein sequence ID" value="ONIVA05G11460.1"/>
    <property type="gene ID" value="ONIVA05G11460"/>
</dbReference>
<dbReference type="Proteomes" id="UP000006591">
    <property type="component" value="Chromosome 5"/>
</dbReference>
<protein>
    <submittedName>
        <fullName evidence="2">Uncharacterized protein</fullName>
    </submittedName>
</protein>
<proteinExistence type="predicted"/>
<feature type="compositionally biased region" description="Basic and acidic residues" evidence="1">
    <location>
        <begin position="1"/>
        <end position="14"/>
    </location>
</feature>
<accession>A0A0E0HCD9</accession>
<dbReference type="OMA" id="EWIEPLP"/>
<name>A0A0E0HCD9_ORYNI</name>
<reference evidence="2" key="1">
    <citation type="submission" date="2015-04" db="UniProtKB">
        <authorList>
            <consortium name="EnsemblPlants"/>
        </authorList>
    </citation>
    <scope>IDENTIFICATION</scope>
    <source>
        <strain evidence="2">SL10</strain>
    </source>
</reference>
<sequence>MEGRAADGGARDGPRCPPAGRRRLCPSAPRAEEEQINGNATVSSPALGRALRDVVVISSPFPSFWTKSSRATMPLVSPHHHDQNPSRTVENEASWTEIGIIFSNSDCRLPSLIPPPLILEPFELSPSSRRFLPPPPMSIHRQVLVEPLQATVNLQ</sequence>
<evidence type="ECO:0000256" key="1">
    <source>
        <dbReference type="SAM" id="MobiDB-lite"/>
    </source>
</evidence>
<feature type="region of interest" description="Disordered" evidence="1">
    <location>
        <begin position="1"/>
        <end position="40"/>
    </location>
</feature>
<keyword evidence="3" id="KW-1185">Reference proteome</keyword>
<evidence type="ECO:0000313" key="3">
    <source>
        <dbReference type="Proteomes" id="UP000006591"/>
    </source>
</evidence>
<dbReference type="Gramene" id="ONIVA05G11460.1">
    <property type="protein sequence ID" value="ONIVA05G11460.1"/>
    <property type="gene ID" value="ONIVA05G11460"/>
</dbReference>
<dbReference type="AlphaFoldDB" id="A0A0E0HCD9"/>
<reference evidence="2" key="2">
    <citation type="submission" date="2018-04" db="EMBL/GenBank/DDBJ databases">
        <title>OnivRS2 (Oryza nivara Reference Sequence Version 2).</title>
        <authorList>
            <person name="Zhang J."/>
            <person name="Kudrna D."/>
            <person name="Lee S."/>
            <person name="Talag J."/>
            <person name="Rajasekar S."/>
            <person name="Welchert J."/>
            <person name="Hsing Y.-I."/>
            <person name="Wing R.A."/>
        </authorList>
    </citation>
    <scope>NUCLEOTIDE SEQUENCE [LARGE SCALE GENOMIC DNA]</scope>
    <source>
        <strain evidence="2">SL10</strain>
    </source>
</reference>
<evidence type="ECO:0000313" key="2">
    <source>
        <dbReference type="EnsemblPlants" id="ONIVA05G11460.1"/>
    </source>
</evidence>
<dbReference type="HOGENOM" id="CLU_1698333_0_0_1"/>
<organism evidence="2">
    <name type="scientific">Oryza nivara</name>
    <name type="common">Indian wild rice</name>
    <name type="synonym">Oryza sativa f. spontanea</name>
    <dbReference type="NCBI Taxonomy" id="4536"/>
    <lineage>
        <taxon>Eukaryota</taxon>
        <taxon>Viridiplantae</taxon>
        <taxon>Streptophyta</taxon>
        <taxon>Embryophyta</taxon>
        <taxon>Tracheophyta</taxon>
        <taxon>Spermatophyta</taxon>
        <taxon>Magnoliopsida</taxon>
        <taxon>Liliopsida</taxon>
        <taxon>Poales</taxon>
        <taxon>Poaceae</taxon>
        <taxon>BOP clade</taxon>
        <taxon>Oryzoideae</taxon>
        <taxon>Oryzeae</taxon>
        <taxon>Oryzinae</taxon>
        <taxon>Oryza</taxon>
    </lineage>
</organism>